<dbReference type="GO" id="GO:0008652">
    <property type="term" value="P:amino acid biosynthetic process"/>
    <property type="evidence" value="ECO:0007669"/>
    <property type="project" value="UniProtKB-KW"/>
</dbReference>
<evidence type="ECO:0000256" key="1">
    <source>
        <dbReference type="ARBA" id="ARBA00001946"/>
    </source>
</evidence>
<evidence type="ECO:0000256" key="4">
    <source>
        <dbReference type="ARBA" id="ARBA00022714"/>
    </source>
</evidence>
<comment type="pathway">
    <text evidence="13">Amino-acid biosynthesis; L-isoleucine biosynthesis; L-isoleucine from 2-oxobutanoate: step 3/4.</text>
</comment>
<proteinExistence type="inferred from homology"/>
<dbReference type="PROSITE" id="PS00886">
    <property type="entry name" value="ILVD_EDD_1"/>
    <property type="match status" value="1"/>
</dbReference>
<dbReference type="InterPro" id="IPR000581">
    <property type="entry name" value="ILV_EDD_N"/>
</dbReference>
<evidence type="ECO:0000313" key="19">
    <source>
        <dbReference type="EMBL" id="KAG0021041.1"/>
    </source>
</evidence>
<dbReference type="PANTHER" id="PTHR21000">
    <property type="entry name" value="DIHYDROXY-ACID DEHYDRATASE DAD"/>
    <property type="match status" value="1"/>
</dbReference>
<dbReference type="Proteomes" id="UP000703661">
    <property type="component" value="Unassembled WGS sequence"/>
</dbReference>
<evidence type="ECO:0000256" key="10">
    <source>
        <dbReference type="ARBA" id="ARBA00023304"/>
    </source>
</evidence>
<evidence type="ECO:0000256" key="13">
    <source>
        <dbReference type="ARBA" id="ARBA00029437"/>
    </source>
</evidence>
<evidence type="ECO:0000256" key="12">
    <source>
        <dbReference type="ARBA" id="ARBA00029436"/>
    </source>
</evidence>
<evidence type="ECO:0000256" key="14">
    <source>
        <dbReference type="ARBA" id="ARBA00029490"/>
    </source>
</evidence>
<dbReference type="InterPro" id="IPR037237">
    <property type="entry name" value="IlvD/EDD_N"/>
</dbReference>
<keyword evidence="20" id="KW-1185">Reference proteome</keyword>
<dbReference type="GO" id="GO:0046872">
    <property type="term" value="F:metal ion binding"/>
    <property type="evidence" value="ECO:0007669"/>
    <property type="project" value="UniProtKB-KW"/>
</dbReference>
<keyword evidence="7" id="KW-0408">Iron</keyword>
<dbReference type="PANTHER" id="PTHR21000:SF5">
    <property type="entry name" value="DIHYDROXY-ACID DEHYDRATASE, MITOCHONDRIAL"/>
    <property type="match status" value="1"/>
</dbReference>
<feature type="domain" description="Dihydroxy-acid/6-phosphogluconate dehydratase C-terminal" evidence="18">
    <location>
        <begin position="409"/>
        <end position="598"/>
    </location>
</feature>
<dbReference type="InterPro" id="IPR020558">
    <property type="entry name" value="DiOHA_6PGluconate_deHydtase_CS"/>
</dbReference>
<dbReference type="EC" id="4.2.1.9" evidence="14"/>
<keyword evidence="3" id="KW-0028">Amino-acid biosynthesis</keyword>
<evidence type="ECO:0000256" key="9">
    <source>
        <dbReference type="ARBA" id="ARBA00023239"/>
    </source>
</evidence>
<accession>A0A9P6N1W6</accession>
<comment type="catalytic activity">
    <reaction evidence="16">
        <text>(2R,3R)-2,3-dihydroxy-3-methylpentanoate = (S)-3-methyl-2-oxopentanoate + H2O</text>
        <dbReference type="Rhea" id="RHEA:27694"/>
        <dbReference type="ChEBI" id="CHEBI:15377"/>
        <dbReference type="ChEBI" id="CHEBI:35146"/>
        <dbReference type="ChEBI" id="CHEBI:49258"/>
        <dbReference type="EC" id="4.2.1.9"/>
    </reaction>
    <physiologicalReaction direction="left-to-right" evidence="16">
        <dbReference type="Rhea" id="RHEA:27695"/>
    </physiologicalReaction>
</comment>
<dbReference type="Pfam" id="PF24877">
    <property type="entry name" value="ILV_EDD_C"/>
    <property type="match status" value="1"/>
</dbReference>
<dbReference type="SUPFAM" id="SSF143975">
    <property type="entry name" value="IlvD/EDD N-terminal domain-like"/>
    <property type="match status" value="1"/>
</dbReference>
<dbReference type="GO" id="GO:0004160">
    <property type="term" value="F:dihydroxy-acid dehydratase activity"/>
    <property type="evidence" value="ECO:0007669"/>
    <property type="project" value="UniProtKB-EC"/>
</dbReference>
<keyword evidence="6" id="KW-0460">Magnesium</keyword>
<dbReference type="InterPro" id="IPR004404">
    <property type="entry name" value="DihydroxyA_deHydtase"/>
</dbReference>
<evidence type="ECO:0000256" key="8">
    <source>
        <dbReference type="ARBA" id="ARBA00023014"/>
    </source>
</evidence>
<sequence length="602" mass="64023">MSSFLAAAASQVAGQVKIHGRSSARAVAVQCHRFSTGSSSYSKSDLNKYSSKITQPKSQGASQAMLYATGLKEDDMNKAQVGISSVWYEGNPCNMHLNDLAAKVKEGVQKAGLVGFRFNTIGVSDGMSMGTSGMSFSLQSRDIIADSIETVMGGQWYDGNISLPGCDKNMPGCLIAMGRVNRPSLMVYGGTIKPGFSTCNQGTLDIVSAFQSYGSYLAGKIDETQRQDIVRHSCPGAGACGGMYTANTMASAIEAMGMTLPYSSSTPAEYPEKLQECLDAGKAIRNLLELNIKPRDIMTRKAFENAMVLTMILGGSTNAVLHLIAIARSVNVKLTIDDFQDVSARIPLLADLKPSGKFVMEDVHHIGGTPAILKYLLENGLVHGDCLTVTGKTLAENLKNVPGLKENQEVILPLDKPIKATGHLCILKGNLAPLGSVAKITGKEGLFFEGPANVYDHESDMLRGLENGEIKKGQVIIIRYSGPKGGPGMPEMLTPTSAIMGAGLGNDVALLTDGRFSGGSHGFIIGHITPEAQEGGPIGLVKNGDIIAIDAENRTMDVKVSDEELKARRSAWTPPPYKATNGTLYKYIKNVKNASEGCVTDE</sequence>
<reference evidence="19" key="1">
    <citation type="journal article" date="2020" name="Fungal Divers.">
        <title>Resolving the Mortierellaceae phylogeny through synthesis of multi-gene phylogenetics and phylogenomics.</title>
        <authorList>
            <person name="Vandepol N."/>
            <person name="Liber J."/>
            <person name="Desiro A."/>
            <person name="Na H."/>
            <person name="Kennedy M."/>
            <person name="Barry K."/>
            <person name="Grigoriev I.V."/>
            <person name="Miller A.N."/>
            <person name="O'Donnell K."/>
            <person name="Stajich J.E."/>
            <person name="Bonito G."/>
        </authorList>
    </citation>
    <scope>NUCLEOTIDE SEQUENCE</scope>
    <source>
        <strain evidence="19">NRRL 2769</strain>
    </source>
</reference>
<dbReference type="GO" id="GO:0051537">
    <property type="term" value="F:2 iron, 2 sulfur cluster binding"/>
    <property type="evidence" value="ECO:0007669"/>
    <property type="project" value="UniProtKB-KW"/>
</dbReference>
<evidence type="ECO:0000256" key="2">
    <source>
        <dbReference type="ARBA" id="ARBA00006486"/>
    </source>
</evidence>
<comment type="cofactor">
    <cofactor evidence="1">
        <name>Mg(2+)</name>
        <dbReference type="ChEBI" id="CHEBI:18420"/>
    </cofactor>
</comment>
<dbReference type="SUPFAM" id="SSF52016">
    <property type="entry name" value="LeuD/IlvD-like"/>
    <property type="match status" value="1"/>
</dbReference>
<comment type="caution">
    <text evidence="19">The sequence shown here is derived from an EMBL/GenBank/DDBJ whole genome shotgun (WGS) entry which is preliminary data.</text>
</comment>
<feature type="domain" description="Dihydroxy-acid/6-phosphogluconate dehydratase N-terminal" evidence="17">
    <location>
        <begin position="78"/>
        <end position="397"/>
    </location>
</feature>
<dbReference type="PROSITE" id="PS00887">
    <property type="entry name" value="ILVD_EDD_2"/>
    <property type="match status" value="1"/>
</dbReference>
<protein>
    <recommendedName>
        <fullName evidence="14">dihydroxy-acid dehydratase</fullName>
        <ecNumber evidence="14">4.2.1.9</ecNumber>
    </recommendedName>
</protein>
<evidence type="ECO:0000256" key="15">
    <source>
        <dbReference type="ARBA" id="ARBA00034078"/>
    </source>
</evidence>
<dbReference type="FunFam" id="3.50.30.80:FF:000001">
    <property type="entry name" value="Dihydroxy-acid dehydratase"/>
    <property type="match status" value="1"/>
</dbReference>
<evidence type="ECO:0000256" key="5">
    <source>
        <dbReference type="ARBA" id="ARBA00022723"/>
    </source>
</evidence>
<evidence type="ECO:0000256" key="7">
    <source>
        <dbReference type="ARBA" id="ARBA00023004"/>
    </source>
</evidence>
<keyword evidence="4" id="KW-0001">2Fe-2S</keyword>
<evidence type="ECO:0000256" key="16">
    <source>
        <dbReference type="ARBA" id="ARBA00052865"/>
    </source>
</evidence>
<evidence type="ECO:0000259" key="18">
    <source>
        <dbReference type="Pfam" id="PF24877"/>
    </source>
</evidence>
<dbReference type="EMBL" id="JAAAID010000182">
    <property type="protein sequence ID" value="KAG0021041.1"/>
    <property type="molecule type" value="Genomic_DNA"/>
</dbReference>
<dbReference type="InterPro" id="IPR042096">
    <property type="entry name" value="Dihydro-acid_dehy_C"/>
</dbReference>
<dbReference type="Gene3D" id="3.50.30.80">
    <property type="entry name" value="IlvD/EDD C-terminal domain-like"/>
    <property type="match status" value="1"/>
</dbReference>
<keyword evidence="9" id="KW-0456">Lyase</keyword>
<dbReference type="Pfam" id="PF00920">
    <property type="entry name" value="ILVD_EDD_N"/>
    <property type="match status" value="1"/>
</dbReference>
<evidence type="ECO:0000256" key="6">
    <source>
        <dbReference type="ARBA" id="ARBA00022842"/>
    </source>
</evidence>
<evidence type="ECO:0000256" key="3">
    <source>
        <dbReference type="ARBA" id="ARBA00022605"/>
    </source>
</evidence>
<dbReference type="OrthoDB" id="3851628at2759"/>
<dbReference type="AlphaFoldDB" id="A0A9P6N1W6"/>
<dbReference type="HAMAP" id="MF_00012">
    <property type="entry name" value="IlvD"/>
    <property type="match status" value="1"/>
</dbReference>
<name>A0A9P6N1W6_9FUNG</name>
<keyword evidence="8" id="KW-0411">Iron-sulfur</keyword>
<dbReference type="GO" id="GO:0009082">
    <property type="term" value="P:branched-chain amino acid biosynthetic process"/>
    <property type="evidence" value="ECO:0007669"/>
    <property type="project" value="UniProtKB-KW"/>
</dbReference>
<evidence type="ECO:0000313" key="20">
    <source>
        <dbReference type="Proteomes" id="UP000703661"/>
    </source>
</evidence>
<organism evidence="19 20">
    <name type="scientific">Entomortierella chlamydospora</name>
    <dbReference type="NCBI Taxonomy" id="101097"/>
    <lineage>
        <taxon>Eukaryota</taxon>
        <taxon>Fungi</taxon>
        <taxon>Fungi incertae sedis</taxon>
        <taxon>Mucoromycota</taxon>
        <taxon>Mortierellomycotina</taxon>
        <taxon>Mortierellomycetes</taxon>
        <taxon>Mortierellales</taxon>
        <taxon>Mortierellaceae</taxon>
        <taxon>Entomortierella</taxon>
    </lineage>
</organism>
<dbReference type="NCBIfam" id="NF002068">
    <property type="entry name" value="PRK00911.1"/>
    <property type="match status" value="1"/>
</dbReference>
<evidence type="ECO:0000256" key="11">
    <source>
        <dbReference type="ARBA" id="ARBA00029304"/>
    </source>
</evidence>
<dbReference type="NCBIfam" id="TIGR00110">
    <property type="entry name" value="ilvD"/>
    <property type="match status" value="1"/>
</dbReference>
<comment type="similarity">
    <text evidence="2">Belongs to the IlvD/Edd family.</text>
</comment>
<comment type="pathway">
    <text evidence="12">Amino-acid biosynthesis; L-valine biosynthesis; L-valine from pyruvate: step 3/4.</text>
</comment>
<dbReference type="InterPro" id="IPR050165">
    <property type="entry name" value="DHAD_IlvD/Edd"/>
</dbReference>
<keyword evidence="10" id="KW-0100">Branched-chain amino acid biosynthesis</keyword>
<evidence type="ECO:0000259" key="17">
    <source>
        <dbReference type="Pfam" id="PF00920"/>
    </source>
</evidence>
<dbReference type="InterPro" id="IPR056740">
    <property type="entry name" value="ILV_EDD_C"/>
</dbReference>
<comment type="cofactor">
    <cofactor evidence="15">
        <name>[2Fe-2S] cluster</name>
        <dbReference type="ChEBI" id="CHEBI:190135"/>
    </cofactor>
</comment>
<gene>
    <name evidence="19" type="ORF">BGZ80_003162</name>
</gene>
<comment type="catalytic activity">
    <reaction evidence="11">
        <text>(2R)-2,3-dihydroxy-3-methylbutanoate = 3-methyl-2-oxobutanoate + H2O</text>
        <dbReference type="Rhea" id="RHEA:24809"/>
        <dbReference type="ChEBI" id="CHEBI:11851"/>
        <dbReference type="ChEBI" id="CHEBI:15377"/>
        <dbReference type="ChEBI" id="CHEBI:49072"/>
        <dbReference type="EC" id="4.2.1.9"/>
    </reaction>
    <physiologicalReaction direction="left-to-right" evidence="11">
        <dbReference type="Rhea" id="RHEA:24810"/>
    </physiologicalReaction>
</comment>
<keyword evidence="5" id="KW-0479">Metal-binding</keyword>